<dbReference type="CDD" id="cd04301">
    <property type="entry name" value="NAT_SF"/>
    <property type="match status" value="1"/>
</dbReference>
<dbReference type="Pfam" id="PF00583">
    <property type="entry name" value="Acetyltransf_1"/>
    <property type="match status" value="1"/>
</dbReference>
<dbReference type="SUPFAM" id="SSF55729">
    <property type="entry name" value="Acyl-CoA N-acyltransferases (Nat)"/>
    <property type="match status" value="1"/>
</dbReference>
<dbReference type="EMBL" id="JAGSCS010000002">
    <property type="protein sequence ID" value="MBR0575310.1"/>
    <property type="molecule type" value="Genomic_DNA"/>
</dbReference>
<dbReference type="EC" id="2.3.1.-" evidence="2"/>
<accession>A0A941CMI9</accession>
<organism evidence="2 3">
    <name type="scientific">Proteiniclasticum sediminis</name>
    <dbReference type="NCBI Taxonomy" id="2804028"/>
    <lineage>
        <taxon>Bacteria</taxon>
        <taxon>Bacillati</taxon>
        <taxon>Bacillota</taxon>
        <taxon>Clostridia</taxon>
        <taxon>Eubacteriales</taxon>
        <taxon>Clostridiaceae</taxon>
        <taxon>Proteiniclasticum</taxon>
    </lineage>
</organism>
<dbReference type="GO" id="GO:0016747">
    <property type="term" value="F:acyltransferase activity, transferring groups other than amino-acyl groups"/>
    <property type="evidence" value="ECO:0007669"/>
    <property type="project" value="InterPro"/>
</dbReference>
<evidence type="ECO:0000313" key="2">
    <source>
        <dbReference type="EMBL" id="MBR0575310.1"/>
    </source>
</evidence>
<gene>
    <name evidence="2" type="ORF">KCG48_03040</name>
</gene>
<proteinExistence type="predicted"/>
<dbReference type="AlphaFoldDB" id="A0A941CMI9"/>
<feature type="domain" description="N-acetyltransferase" evidence="1">
    <location>
        <begin position="1"/>
        <end position="154"/>
    </location>
</feature>
<reference evidence="2" key="1">
    <citation type="submission" date="2021-04" db="EMBL/GenBank/DDBJ databases">
        <title>Proteiniclasticum sedimins sp. nov., an obligate anaerobic bacterium isolated from anaerobic sludge.</title>
        <authorList>
            <person name="Liu J."/>
        </authorList>
    </citation>
    <scope>NUCLEOTIDE SEQUENCE</scope>
    <source>
        <strain evidence="2">BAD-10</strain>
    </source>
</reference>
<dbReference type="PROSITE" id="PS51186">
    <property type="entry name" value="GNAT"/>
    <property type="match status" value="1"/>
</dbReference>
<keyword evidence="2" id="KW-0012">Acyltransferase</keyword>
<keyword evidence="3" id="KW-1185">Reference proteome</keyword>
<name>A0A941CMI9_9CLOT</name>
<comment type="caution">
    <text evidence="2">The sequence shown here is derived from an EMBL/GenBank/DDBJ whole genome shotgun (WGS) entry which is preliminary data.</text>
</comment>
<dbReference type="PANTHER" id="PTHR39173">
    <property type="entry name" value="ACETYLTRANSFERASE"/>
    <property type="match status" value="1"/>
</dbReference>
<protein>
    <submittedName>
        <fullName evidence="2">GNAT family N-acetyltransferase</fullName>
        <ecNumber evidence="2">2.3.1.-</ecNumber>
    </submittedName>
</protein>
<dbReference type="InterPro" id="IPR016181">
    <property type="entry name" value="Acyl_CoA_acyltransferase"/>
</dbReference>
<dbReference type="InterPro" id="IPR000182">
    <property type="entry name" value="GNAT_dom"/>
</dbReference>
<dbReference type="Gene3D" id="3.40.630.30">
    <property type="match status" value="1"/>
</dbReference>
<keyword evidence="2" id="KW-0808">Transferase</keyword>
<evidence type="ECO:0000259" key="1">
    <source>
        <dbReference type="PROSITE" id="PS51186"/>
    </source>
</evidence>
<evidence type="ECO:0000313" key="3">
    <source>
        <dbReference type="Proteomes" id="UP000675379"/>
    </source>
</evidence>
<dbReference type="PANTHER" id="PTHR39173:SF1">
    <property type="entry name" value="ACETYLTRANSFERASE"/>
    <property type="match status" value="1"/>
</dbReference>
<dbReference type="Proteomes" id="UP000675379">
    <property type="component" value="Unassembled WGS sequence"/>
</dbReference>
<sequence>MEYLQAWTTVGESVAPSACLLEGTFTEWKAKQEDILRANSTPEGIVRAETRFLTEDNGYVLGAVNLRYALTEDLLRYGGHLSFGVRPDARKKGYAFIMLKLSFNVLRVHGITRALITSRRDNKAARSVIKKIGGQLENSYEQDGDVIDRYWISL</sequence>